<reference evidence="9" key="1">
    <citation type="submission" date="2021-06" db="EMBL/GenBank/DDBJ databases">
        <title>Sequencing of actinobacteria type strains.</title>
        <authorList>
            <person name="Nguyen G.-S."/>
            <person name="Wentzel A."/>
        </authorList>
    </citation>
    <scope>NUCLEOTIDE SEQUENCE</scope>
    <source>
        <strain evidence="9">P38-E01</strain>
    </source>
</reference>
<evidence type="ECO:0000256" key="8">
    <source>
        <dbReference type="RuleBase" id="RU363041"/>
    </source>
</evidence>
<evidence type="ECO:0000256" key="1">
    <source>
        <dbReference type="ARBA" id="ARBA00004651"/>
    </source>
</evidence>
<keyword evidence="3" id="KW-0813">Transport</keyword>
<sequence length="253" mass="25447">MDVTVAVLLAGLLSGALNAVGGGGTFVALPALVAFGVPPVEANIVSRIALTPGACASAFVSRREAGIGAAVSTRSLTVTSVLGGAVGAVLLLTLPSASFEAAVPWLLAFATLLLALGNRLPRMLRALAGRPVRMSQPAVRAAQFVLGVYGGYFGGAVGILMLSLWSVGLGIDAATGNPTRIVQLAAMYLSASALFLLAFGVQGSPTLLLALLVGAVVGGHGGAHLARRLPAALLRRTVLVIAATTTVLYFLAR</sequence>
<dbReference type="InterPro" id="IPR052017">
    <property type="entry name" value="TSUP"/>
</dbReference>
<comment type="caution">
    <text evidence="9">The sequence shown here is derived from an EMBL/GenBank/DDBJ whole genome shotgun (WGS) entry which is preliminary data.</text>
</comment>
<evidence type="ECO:0000256" key="5">
    <source>
        <dbReference type="ARBA" id="ARBA00022692"/>
    </source>
</evidence>
<feature type="transmembrane region" description="Helical" evidence="8">
    <location>
        <begin position="73"/>
        <end position="95"/>
    </location>
</feature>
<evidence type="ECO:0000256" key="4">
    <source>
        <dbReference type="ARBA" id="ARBA00022475"/>
    </source>
</evidence>
<evidence type="ECO:0000256" key="6">
    <source>
        <dbReference type="ARBA" id="ARBA00022989"/>
    </source>
</evidence>
<feature type="transmembrane region" description="Helical" evidence="8">
    <location>
        <begin position="141"/>
        <end position="161"/>
    </location>
</feature>
<feature type="transmembrane region" description="Helical" evidence="8">
    <location>
        <begin position="42"/>
        <end position="61"/>
    </location>
</feature>
<dbReference type="Pfam" id="PF01925">
    <property type="entry name" value="TauE"/>
    <property type="match status" value="1"/>
</dbReference>
<dbReference type="EMBL" id="JAELVF020000001">
    <property type="protein sequence ID" value="MBU7598062.1"/>
    <property type="molecule type" value="Genomic_DNA"/>
</dbReference>
<evidence type="ECO:0000313" key="9">
    <source>
        <dbReference type="EMBL" id="MBU7598062.1"/>
    </source>
</evidence>
<comment type="similarity">
    <text evidence="2 8">Belongs to the 4-toluene sulfonate uptake permease (TSUP) (TC 2.A.102) family.</text>
</comment>
<dbReference type="AlphaFoldDB" id="A0A949JEN5"/>
<comment type="subcellular location">
    <subcellularLocation>
        <location evidence="1 8">Cell membrane</location>
        <topology evidence="1 8">Multi-pass membrane protein</topology>
    </subcellularLocation>
</comment>
<dbReference type="InterPro" id="IPR002781">
    <property type="entry name" value="TM_pro_TauE-like"/>
</dbReference>
<keyword evidence="7 8" id="KW-0472">Membrane</keyword>
<dbReference type="GO" id="GO:0005886">
    <property type="term" value="C:plasma membrane"/>
    <property type="evidence" value="ECO:0007669"/>
    <property type="project" value="UniProtKB-SubCell"/>
</dbReference>
<dbReference type="Proteomes" id="UP000694501">
    <property type="component" value="Unassembled WGS sequence"/>
</dbReference>
<dbReference type="RefSeq" id="WP_211043592.1">
    <property type="nucleotide sequence ID" value="NZ_JAELVF020000001.1"/>
</dbReference>
<evidence type="ECO:0000256" key="2">
    <source>
        <dbReference type="ARBA" id="ARBA00009142"/>
    </source>
</evidence>
<feature type="transmembrane region" description="Helical" evidence="8">
    <location>
        <begin position="232"/>
        <end position="252"/>
    </location>
</feature>
<keyword evidence="4 8" id="KW-1003">Cell membrane</keyword>
<evidence type="ECO:0000256" key="7">
    <source>
        <dbReference type="ARBA" id="ARBA00023136"/>
    </source>
</evidence>
<keyword evidence="5 8" id="KW-0812">Transmembrane</keyword>
<dbReference type="PANTHER" id="PTHR30269:SF0">
    <property type="entry name" value="MEMBRANE TRANSPORTER PROTEIN YFCA-RELATED"/>
    <property type="match status" value="1"/>
</dbReference>
<keyword evidence="10" id="KW-1185">Reference proteome</keyword>
<name>A0A949JEN5_9ACTN</name>
<feature type="transmembrane region" description="Helical" evidence="8">
    <location>
        <begin position="101"/>
        <end position="120"/>
    </location>
</feature>
<evidence type="ECO:0000256" key="3">
    <source>
        <dbReference type="ARBA" id="ARBA00022448"/>
    </source>
</evidence>
<feature type="transmembrane region" description="Helical" evidence="8">
    <location>
        <begin position="207"/>
        <end position="226"/>
    </location>
</feature>
<organism evidence="9 10">
    <name type="scientific">Streptomyces tardus</name>
    <dbReference type="NCBI Taxonomy" id="2780544"/>
    <lineage>
        <taxon>Bacteria</taxon>
        <taxon>Bacillati</taxon>
        <taxon>Actinomycetota</taxon>
        <taxon>Actinomycetes</taxon>
        <taxon>Kitasatosporales</taxon>
        <taxon>Streptomycetaceae</taxon>
        <taxon>Streptomyces</taxon>
    </lineage>
</organism>
<protein>
    <recommendedName>
        <fullName evidence="8">Probable membrane transporter protein</fullName>
    </recommendedName>
</protein>
<proteinExistence type="inferred from homology"/>
<feature type="transmembrane region" description="Helical" evidence="8">
    <location>
        <begin position="181"/>
        <end position="200"/>
    </location>
</feature>
<accession>A0A949JEN5</accession>
<evidence type="ECO:0000313" key="10">
    <source>
        <dbReference type="Proteomes" id="UP000694501"/>
    </source>
</evidence>
<dbReference type="PANTHER" id="PTHR30269">
    <property type="entry name" value="TRANSMEMBRANE PROTEIN YFCA"/>
    <property type="match status" value="1"/>
</dbReference>
<keyword evidence="6 8" id="KW-1133">Transmembrane helix</keyword>
<gene>
    <name evidence="9" type="ORF">JGS22_010665</name>
</gene>